<evidence type="ECO:0000313" key="3">
    <source>
        <dbReference type="Proteomes" id="UP001420932"/>
    </source>
</evidence>
<reference evidence="2 3" key="1">
    <citation type="submission" date="2024-01" db="EMBL/GenBank/DDBJ databases">
        <title>Genome assemblies of Stephania.</title>
        <authorList>
            <person name="Yang L."/>
        </authorList>
    </citation>
    <scope>NUCLEOTIDE SEQUENCE [LARGE SCALE GENOMIC DNA]</scope>
    <source>
        <strain evidence="2">YNDBR</strain>
        <tissue evidence="2">Leaf</tissue>
    </source>
</reference>
<dbReference type="Proteomes" id="UP001420932">
    <property type="component" value="Unassembled WGS sequence"/>
</dbReference>
<organism evidence="2 3">
    <name type="scientific">Stephania yunnanensis</name>
    <dbReference type="NCBI Taxonomy" id="152371"/>
    <lineage>
        <taxon>Eukaryota</taxon>
        <taxon>Viridiplantae</taxon>
        <taxon>Streptophyta</taxon>
        <taxon>Embryophyta</taxon>
        <taxon>Tracheophyta</taxon>
        <taxon>Spermatophyta</taxon>
        <taxon>Magnoliopsida</taxon>
        <taxon>Ranunculales</taxon>
        <taxon>Menispermaceae</taxon>
        <taxon>Menispermoideae</taxon>
        <taxon>Cissampelideae</taxon>
        <taxon>Stephania</taxon>
    </lineage>
</organism>
<gene>
    <name evidence="2" type="ORF">Syun_019318</name>
</gene>
<feature type="region of interest" description="Disordered" evidence="1">
    <location>
        <begin position="128"/>
        <end position="150"/>
    </location>
</feature>
<proteinExistence type="predicted"/>
<name>A0AAP0ITW6_9MAGN</name>
<keyword evidence="3" id="KW-1185">Reference proteome</keyword>
<evidence type="ECO:0000313" key="2">
    <source>
        <dbReference type="EMBL" id="KAK9121701.1"/>
    </source>
</evidence>
<accession>A0AAP0ITW6</accession>
<comment type="caution">
    <text evidence="2">The sequence shown here is derived from an EMBL/GenBank/DDBJ whole genome shotgun (WGS) entry which is preliminary data.</text>
</comment>
<dbReference type="AlphaFoldDB" id="A0AAP0ITW6"/>
<protein>
    <submittedName>
        <fullName evidence="2">Uncharacterized protein</fullName>
    </submittedName>
</protein>
<dbReference type="EMBL" id="JBBNAF010000008">
    <property type="protein sequence ID" value="KAK9121701.1"/>
    <property type="molecule type" value="Genomic_DNA"/>
</dbReference>
<sequence length="150" mass="16303">MDARTSAHGRAHMDEREAGDTGGLRYAPWHALARRLGTPWHVLARARARARLGGVSMHVLGTRKVLKNLDLGVDPGQSTLGLILGCFLLEPRKRLNIYYKERCALSLGGMGRLAGTLEHALGAMPRHDPWTDHGVGHSSSRWDSVGPSPG</sequence>
<evidence type="ECO:0000256" key="1">
    <source>
        <dbReference type="SAM" id="MobiDB-lite"/>
    </source>
</evidence>